<dbReference type="EMBL" id="BAABYW010000001">
    <property type="protein sequence ID" value="GAA6407103.1"/>
    <property type="molecule type" value="Genomic_DNA"/>
</dbReference>
<accession>A0ABQ0B6Q1</accession>
<comment type="caution">
    <text evidence="2">The sequence shown here is derived from an EMBL/GenBank/DDBJ whole genome shotgun (WGS) entry which is preliminary data.</text>
</comment>
<name>A0ABQ0B6Q1_9FIRM</name>
<evidence type="ECO:0000313" key="3">
    <source>
        <dbReference type="Proteomes" id="UP001600943"/>
    </source>
</evidence>
<gene>
    <name evidence="2" type="ORF">K040078D81_12200</name>
</gene>
<reference evidence="2 3" key="1">
    <citation type="submission" date="2024-04" db="EMBL/GenBank/DDBJ databases">
        <title>Defined microbial consortia suppress multidrug-resistant proinflammatory Enterobacteriaceae via ecological control.</title>
        <authorList>
            <person name="Furuichi M."/>
            <person name="Kawaguchi T."/>
            <person name="Pust M."/>
            <person name="Yasuma K."/>
            <person name="Plichta D."/>
            <person name="Hasegawa N."/>
            <person name="Ohya T."/>
            <person name="Bhattarai S."/>
            <person name="Sasajima S."/>
            <person name="Aoto Y."/>
            <person name="Tuganbaev T."/>
            <person name="Yaginuma M."/>
            <person name="Ueda M."/>
            <person name="Okahashi N."/>
            <person name="Amafuji K."/>
            <person name="Kiridooshi Y."/>
            <person name="Sugita K."/>
            <person name="Strazar M."/>
            <person name="Skelly A."/>
            <person name="Suda W."/>
            <person name="Hattori M."/>
            <person name="Nakamoto N."/>
            <person name="Caballero S."/>
            <person name="Norman J."/>
            <person name="Olle B."/>
            <person name="Tanoue T."/>
            <person name="Arita M."/>
            <person name="Bucci V."/>
            <person name="Atarashi K."/>
            <person name="Xavier R."/>
            <person name="Honda K."/>
        </authorList>
    </citation>
    <scope>NUCLEOTIDE SEQUENCE [LARGE SCALE GENOMIC DNA]</scope>
    <source>
        <strain evidence="3">k04-0078-D8-1</strain>
    </source>
</reference>
<dbReference type="Proteomes" id="UP001600943">
    <property type="component" value="Unassembled WGS sequence"/>
</dbReference>
<evidence type="ECO:0000313" key="2">
    <source>
        <dbReference type="EMBL" id="GAA6407103.1"/>
    </source>
</evidence>
<feature type="domain" description="IrrE N-terminal-like" evidence="1">
    <location>
        <begin position="56"/>
        <end position="189"/>
    </location>
</feature>
<dbReference type="InterPro" id="IPR010359">
    <property type="entry name" value="IrrE_HExxH"/>
</dbReference>
<evidence type="ECO:0000259" key="1">
    <source>
        <dbReference type="Pfam" id="PF06114"/>
    </source>
</evidence>
<sequence>MSNVLDGSLYKKQDKQFEKINDLSKHFAGVYCGTTILRSSIFEIVSNYARKNEVELEILRYPFMDEELWAFTFVKKGRLFVCVNSQLILCKQIFAVAHELYHIYCYVEDINQSTITGGSLLNSQIGDEAAVTQEDLEANAFAGLLLMTDKEMREQTDIFGIAGNDITVDNILTLMDLFALPYKATVLRLFEGRIISESTAKELLANSVEYVSERIAVTGKARQWQVDSSDQVYWGSLYDNLEFNSENELLTDSREAADKEYLKEIEKGFREER</sequence>
<protein>
    <recommendedName>
        <fullName evidence="1">IrrE N-terminal-like domain-containing protein</fullName>
    </recommendedName>
</protein>
<dbReference type="Pfam" id="PF06114">
    <property type="entry name" value="Peptidase_M78"/>
    <property type="match status" value="1"/>
</dbReference>
<organism evidence="2 3">
    <name type="scientific">Blautia hominis</name>
    <dbReference type="NCBI Taxonomy" id="2025493"/>
    <lineage>
        <taxon>Bacteria</taxon>
        <taxon>Bacillati</taxon>
        <taxon>Bacillota</taxon>
        <taxon>Clostridia</taxon>
        <taxon>Lachnospirales</taxon>
        <taxon>Lachnospiraceae</taxon>
        <taxon>Blautia</taxon>
    </lineage>
</organism>
<dbReference type="RefSeq" id="WP_095171114.1">
    <property type="nucleotide sequence ID" value="NZ_BAABYW010000001.1"/>
</dbReference>
<proteinExistence type="predicted"/>
<keyword evidence="3" id="KW-1185">Reference proteome</keyword>
<dbReference type="Gene3D" id="1.10.10.2910">
    <property type="match status" value="1"/>
</dbReference>